<dbReference type="Proteomes" id="UP001596113">
    <property type="component" value="Unassembled WGS sequence"/>
</dbReference>
<dbReference type="EMBL" id="JBHSMI010000067">
    <property type="protein sequence ID" value="MFC5407338.1"/>
    <property type="molecule type" value="Genomic_DNA"/>
</dbReference>
<evidence type="ECO:0000313" key="2">
    <source>
        <dbReference type="Proteomes" id="UP001596113"/>
    </source>
</evidence>
<organism evidence="1 2">
    <name type="scientific">Cohnella soli</name>
    <dbReference type="NCBI Taxonomy" id="425005"/>
    <lineage>
        <taxon>Bacteria</taxon>
        <taxon>Bacillati</taxon>
        <taxon>Bacillota</taxon>
        <taxon>Bacilli</taxon>
        <taxon>Bacillales</taxon>
        <taxon>Paenibacillaceae</taxon>
        <taxon>Cohnella</taxon>
    </lineage>
</organism>
<reference evidence="2" key="1">
    <citation type="journal article" date="2019" name="Int. J. Syst. Evol. Microbiol.">
        <title>The Global Catalogue of Microorganisms (GCM) 10K type strain sequencing project: providing services to taxonomists for standard genome sequencing and annotation.</title>
        <authorList>
            <consortium name="The Broad Institute Genomics Platform"/>
            <consortium name="The Broad Institute Genome Sequencing Center for Infectious Disease"/>
            <person name="Wu L."/>
            <person name="Ma J."/>
        </authorList>
    </citation>
    <scope>NUCLEOTIDE SEQUENCE [LARGE SCALE GENOMIC DNA]</scope>
    <source>
        <strain evidence="2">CGMCC 1.18575</strain>
    </source>
</reference>
<proteinExistence type="predicted"/>
<evidence type="ECO:0000313" key="1">
    <source>
        <dbReference type="EMBL" id="MFC5407338.1"/>
    </source>
</evidence>
<comment type="caution">
    <text evidence="1">The sequence shown here is derived from an EMBL/GenBank/DDBJ whole genome shotgun (WGS) entry which is preliminary data.</text>
</comment>
<accession>A0ABW0I265</accession>
<evidence type="ECO:0008006" key="3">
    <source>
        <dbReference type="Google" id="ProtNLM"/>
    </source>
</evidence>
<keyword evidence="2" id="KW-1185">Reference proteome</keyword>
<dbReference type="RefSeq" id="WP_378139915.1">
    <property type="nucleotide sequence ID" value="NZ_JBHSMI010000067.1"/>
</dbReference>
<gene>
    <name evidence="1" type="ORF">ACFPOF_31800</name>
</gene>
<protein>
    <recommendedName>
        <fullName evidence="3">Butirosin biosynthesis protein H N-terminal domain-containing protein</fullName>
    </recommendedName>
</protein>
<sequence length="316" mass="37392">MTNMQREDSDLDWRFPDFNGLCDRNLDCRQLAMNTVLKWKQEPQILPCFMDSFNGYHDGLVLARKESPLRMGWKIVKQPLEEVDRAYIQETIGRHGYCILFYNAYDMPFSKYYRVHKVTHWSLVTGSTADHFRLLDHTGIKPYFTGMEGTVAWELFLSNWTEGGLAVLEKDRSDASIWPEVFEGLMKESVHEMIDREGLDNFSRYKDFVKDTPSVSIIASLESLEFHYHHVRRLRELWKASIMKKAIPERFIRGEWVEELFQLCDVWSMTLGVVMKWKRRPDLDHKEKLIYYLNQVAHSEEKFIRFLSQAIGGERS</sequence>
<name>A0ABW0I265_9BACL</name>